<name>A0ACC0U118_9AGAM</name>
<reference evidence="1" key="1">
    <citation type="submission" date="2021-03" db="EMBL/GenBank/DDBJ databases">
        <title>Evolutionary priming and transition to the ectomycorrhizal habit in an iconic lineage of mushroom-forming fungi: is preadaptation a requirement?</title>
        <authorList>
            <consortium name="DOE Joint Genome Institute"/>
            <person name="Looney B.P."/>
            <person name="Miyauchi S."/>
            <person name="Morin E."/>
            <person name="Drula E."/>
            <person name="Courty P.E."/>
            <person name="Chicoki N."/>
            <person name="Fauchery L."/>
            <person name="Kohler A."/>
            <person name="Kuo A."/>
            <person name="LaButti K."/>
            <person name="Pangilinan J."/>
            <person name="Lipzen A."/>
            <person name="Riley R."/>
            <person name="Andreopoulos W."/>
            <person name="He G."/>
            <person name="Johnson J."/>
            <person name="Barry K.W."/>
            <person name="Grigoriev I.V."/>
            <person name="Nagy L."/>
            <person name="Hibbett D."/>
            <person name="Henrissat B."/>
            <person name="Matheny P.B."/>
            <person name="Labbe J."/>
            <person name="Martin A.F."/>
        </authorList>
    </citation>
    <scope>NUCLEOTIDE SEQUENCE</scope>
    <source>
        <strain evidence="1">BPL698</strain>
    </source>
</reference>
<sequence>MNQQYASSAHQSVHHPSEVDVPSPSPGQRVMAIDAILDVIFSFSTPRAIITLSKTCRSARPIAASYFRVAYKPENLLQQFLPDPAIARAFRSLQAETGLKVFGKAAYNFLARAEPTDTIMNLYVDGSHPSLVSDFLTHAGYDVEVREHEFVFFRTGEGEQVIREITLQVSPPDSFDLIDKARILSSEFTDVITFDGAYSLFPAQYDEELSRESATLAKPNLIHLKPMYRKLLRSR</sequence>
<evidence type="ECO:0000313" key="1">
    <source>
        <dbReference type="EMBL" id="KAI9457298.1"/>
    </source>
</evidence>
<protein>
    <submittedName>
        <fullName evidence="1">Uncharacterized protein</fullName>
    </submittedName>
</protein>
<dbReference type="EMBL" id="JAGFNK010000223">
    <property type="protein sequence ID" value="KAI9457298.1"/>
    <property type="molecule type" value="Genomic_DNA"/>
</dbReference>
<evidence type="ECO:0000313" key="2">
    <source>
        <dbReference type="Proteomes" id="UP001207468"/>
    </source>
</evidence>
<comment type="caution">
    <text evidence="1">The sequence shown here is derived from an EMBL/GenBank/DDBJ whole genome shotgun (WGS) entry which is preliminary data.</text>
</comment>
<proteinExistence type="predicted"/>
<accession>A0ACC0U118</accession>
<dbReference type="Proteomes" id="UP001207468">
    <property type="component" value="Unassembled WGS sequence"/>
</dbReference>
<gene>
    <name evidence="1" type="ORF">F5148DRAFT_349313</name>
</gene>
<organism evidence="1 2">
    <name type="scientific">Russula earlei</name>
    <dbReference type="NCBI Taxonomy" id="71964"/>
    <lineage>
        <taxon>Eukaryota</taxon>
        <taxon>Fungi</taxon>
        <taxon>Dikarya</taxon>
        <taxon>Basidiomycota</taxon>
        <taxon>Agaricomycotina</taxon>
        <taxon>Agaricomycetes</taxon>
        <taxon>Russulales</taxon>
        <taxon>Russulaceae</taxon>
        <taxon>Russula</taxon>
    </lineage>
</organism>
<keyword evidence="2" id="KW-1185">Reference proteome</keyword>